<dbReference type="SMART" id="SM00228">
    <property type="entry name" value="PDZ"/>
    <property type="match status" value="1"/>
</dbReference>
<evidence type="ECO:0000256" key="1">
    <source>
        <dbReference type="SAM" id="MobiDB-lite"/>
    </source>
</evidence>
<dbReference type="PANTHER" id="PTHR45872">
    <property type="entry name" value="RHO GUANINE NUCLEOTIDE EXCHANGE FACTOR 2, ISOFORM D"/>
    <property type="match status" value="1"/>
</dbReference>
<dbReference type="GO" id="GO:0001664">
    <property type="term" value="F:G protein-coupled receptor binding"/>
    <property type="evidence" value="ECO:0007669"/>
    <property type="project" value="TreeGrafter"/>
</dbReference>
<dbReference type="InterPro" id="IPR001478">
    <property type="entry name" value="PDZ"/>
</dbReference>
<dbReference type="STRING" id="195883.A0A482X5K1"/>
<keyword evidence="4" id="KW-1185">Reference proteome</keyword>
<dbReference type="Pfam" id="PF00595">
    <property type="entry name" value="PDZ"/>
    <property type="match status" value="1"/>
</dbReference>
<dbReference type="InParanoid" id="A0A482X5K1"/>
<dbReference type="PANTHER" id="PTHR45872:SF2">
    <property type="entry name" value="RHO GUANINE NUCLEOTIDE EXCHANGE FACTOR 2, ISOFORM D"/>
    <property type="match status" value="1"/>
</dbReference>
<dbReference type="OrthoDB" id="2272012at2759"/>
<feature type="region of interest" description="Disordered" evidence="1">
    <location>
        <begin position="221"/>
        <end position="260"/>
    </location>
</feature>
<dbReference type="AlphaFoldDB" id="A0A482X5K1"/>
<feature type="domain" description="PDZ" evidence="2">
    <location>
        <begin position="57"/>
        <end position="123"/>
    </location>
</feature>
<proteinExistence type="predicted"/>
<feature type="region of interest" description="Disordered" evidence="1">
    <location>
        <begin position="129"/>
        <end position="177"/>
    </location>
</feature>
<dbReference type="PROSITE" id="PS50106">
    <property type="entry name" value="PDZ"/>
    <property type="match status" value="1"/>
</dbReference>
<evidence type="ECO:0000259" key="2">
    <source>
        <dbReference type="PROSITE" id="PS50106"/>
    </source>
</evidence>
<feature type="compositionally biased region" description="Low complexity" evidence="1">
    <location>
        <begin position="19"/>
        <end position="32"/>
    </location>
</feature>
<organism evidence="3 4">
    <name type="scientific">Laodelphax striatellus</name>
    <name type="common">Small brown planthopper</name>
    <name type="synonym">Delphax striatella</name>
    <dbReference type="NCBI Taxonomy" id="195883"/>
    <lineage>
        <taxon>Eukaryota</taxon>
        <taxon>Metazoa</taxon>
        <taxon>Ecdysozoa</taxon>
        <taxon>Arthropoda</taxon>
        <taxon>Hexapoda</taxon>
        <taxon>Insecta</taxon>
        <taxon>Pterygota</taxon>
        <taxon>Neoptera</taxon>
        <taxon>Paraneoptera</taxon>
        <taxon>Hemiptera</taxon>
        <taxon>Auchenorrhyncha</taxon>
        <taxon>Fulgoroidea</taxon>
        <taxon>Delphacidae</taxon>
        <taxon>Criomorphinae</taxon>
        <taxon>Laodelphax</taxon>
    </lineage>
</organism>
<dbReference type="GO" id="GO:0005737">
    <property type="term" value="C:cytoplasm"/>
    <property type="evidence" value="ECO:0007669"/>
    <property type="project" value="TreeGrafter"/>
</dbReference>
<sequence length="260" mass="27583">MDNSTSGIPEKRCLLLSNGPSFRRSTGSRPSSGGSGGGGGTLDLGGGTAPNHLPHTRIIVYSDEKGYGMKVSGDNPVYVQSVKEGGPAEKAGLHRGDKIIKVNGVTVTHSTHLEVVDLIKSSPYVELTVQQHPAHRSGSLTPSPSPTSPSSTMASRPSRPLHHHHSAPARDRITGPQPVDYKKQVHLEAVIPAHTIGLPEQADLIMQDTFYVGMGQLAAANSPRPSRRRQLAAANSPSGKLAADPTRRDQLHTRTDSLAF</sequence>
<dbReference type="SUPFAM" id="SSF50156">
    <property type="entry name" value="PDZ domain-like"/>
    <property type="match status" value="1"/>
</dbReference>
<gene>
    <name evidence="3" type="ORF">LSTR_LSTR002669</name>
</gene>
<feature type="region of interest" description="Disordered" evidence="1">
    <location>
        <begin position="1"/>
        <end position="51"/>
    </location>
</feature>
<dbReference type="Proteomes" id="UP000291343">
    <property type="component" value="Unassembled WGS sequence"/>
</dbReference>
<evidence type="ECO:0000313" key="4">
    <source>
        <dbReference type="Proteomes" id="UP000291343"/>
    </source>
</evidence>
<reference evidence="3 4" key="1">
    <citation type="journal article" date="2017" name="Gigascience">
        <title>Genome sequence of the small brown planthopper, Laodelphax striatellus.</title>
        <authorList>
            <person name="Zhu J."/>
            <person name="Jiang F."/>
            <person name="Wang X."/>
            <person name="Yang P."/>
            <person name="Bao Y."/>
            <person name="Zhao W."/>
            <person name="Wang W."/>
            <person name="Lu H."/>
            <person name="Wang Q."/>
            <person name="Cui N."/>
            <person name="Li J."/>
            <person name="Chen X."/>
            <person name="Luo L."/>
            <person name="Yu J."/>
            <person name="Kang L."/>
            <person name="Cui F."/>
        </authorList>
    </citation>
    <scope>NUCLEOTIDE SEQUENCE [LARGE SCALE GENOMIC DNA]</scope>
    <source>
        <strain evidence="3">Lst14</strain>
    </source>
</reference>
<dbReference type="SMR" id="A0A482X5K1"/>
<comment type="caution">
    <text evidence="3">The sequence shown here is derived from an EMBL/GenBank/DDBJ whole genome shotgun (WGS) entry which is preliminary data.</text>
</comment>
<evidence type="ECO:0000313" key="3">
    <source>
        <dbReference type="EMBL" id="RZF41037.1"/>
    </source>
</evidence>
<feature type="compositionally biased region" description="Gly residues" evidence="1">
    <location>
        <begin position="33"/>
        <end position="48"/>
    </location>
</feature>
<accession>A0A482X5K1</accession>
<name>A0A482X5K1_LAOST</name>
<feature type="compositionally biased region" description="Low complexity" evidence="1">
    <location>
        <begin position="136"/>
        <end position="158"/>
    </location>
</feature>
<dbReference type="EMBL" id="QKKF02017260">
    <property type="protein sequence ID" value="RZF41037.1"/>
    <property type="molecule type" value="Genomic_DNA"/>
</dbReference>
<dbReference type="GO" id="GO:0005085">
    <property type="term" value="F:guanyl-nucleotide exchange factor activity"/>
    <property type="evidence" value="ECO:0007669"/>
    <property type="project" value="TreeGrafter"/>
</dbReference>
<feature type="compositionally biased region" description="Basic and acidic residues" evidence="1">
    <location>
        <begin position="245"/>
        <end position="260"/>
    </location>
</feature>
<dbReference type="Gene3D" id="2.30.42.10">
    <property type="match status" value="1"/>
</dbReference>
<dbReference type="InterPro" id="IPR036034">
    <property type="entry name" value="PDZ_sf"/>
</dbReference>
<protein>
    <recommendedName>
        <fullName evidence="2">PDZ domain-containing protein</fullName>
    </recommendedName>
</protein>
<dbReference type="GO" id="GO:0007186">
    <property type="term" value="P:G protein-coupled receptor signaling pathway"/>
    <property type="evidence" value="ECO:0007669"/>
    <property type="project" value="TreeGrafter"/>
</dbReference>